<dbReference type="AlphaFoldDB" id="A0A5D0CRB8"/>
<dbReference type="InterPro" id="IPR023365">
    <property type="entry name" value="Sortase_dom-sf"/>
</dbReference>
<name>A0A5D0CRB8_9BACL</name>
<keyword evidence="1 3" id="KW-0378">Hydrolase</keyword>
<evidence type="ECO:0000313" key="4">
    <source>
        <dbReference type="Proteomes" id="UP000325218"/>
    </source>
</evidence>
<feature type="active site" description="Acyl-thioester intermediate" evidence="2">
    <location>
        <position position="240"/>
    </location>
</feature>
<dbReference type="Pfam" id="PF04203">
    <property type="entry name" value="Sortase"/>
    <property type="match status" value="1"/>
</dbReference>
<dbReference type="SUPFAM" id="SSF63817">
    <property type="entry name" value="Sortase"/>
    <property type="match status" value="1"/>
</dbReference>
<dbReference type="RefSeq" id="WP_148453870.1">
    <property type="nucleotide sequence ID" value="NZ_VSDO01000003.1"/>
</dbReference>
<accession>A0A5D0CRB8</accession>
<dbReference type="Gene3D" id="2.40.260.10">
    <property type="entry name" value="Sortase"/>
    <property type="match status" value="1"/>
</dbReference>
<proteinExistence type="predicted"/>
<reference evidence="3 4" key="1">
    <citation type="submission" date="2019-08" db="EMBL/GenBank/DDBJ databases">
        <title>Genome sequencing of Paenibacillus faecis DSM 23593(T).</title>
        <authorList>
            <person name="Kook J.-K."/>
            <person name="Park S.-N."/>
            <person name="Lim Y.K."/>
        </authorList>
    </citation>
    <scope>NUCLEOTIDE SEQUENCE [LARGE SCALE GENOMIC DNA]</scope>
    <source>
        <strain evidence="3 4">DSM 23593</strain>
    </source>
</reference>
<dbReference type="EMBL" id="VSDO01000003">
    <property type="protein sequence ID" value="TYA12288.1"/>
    <property type="molecule type" value="Genomic_DNA"/>
</dbReference>
<dbReference type="OrthoDB" id="9806013at2"/>
<feature type="active site" description="Proton donor/acceptor" evidence="2">
    <location>
        <position position="140"/>
    </location>
</feature>
<gene>
    <name evidence="3" type="primary">srtB</name>
    <name evidence="3" type="ORF">FRY98_16430</name>
</gene>
<sequence length="257" mass="29763">MSKIKKILIAVSVLLLVFSLTNLARMLVGDYIEQQKIKSLTEAWAEGSDTGQAKVLPLAAKSREPVMLPEFRELYERNSDIVGWLSVDNTRINYPIMQNPQDPEYYLNRDFDQKKTKSGLPFLDAHSRINGSDILLIHGHHMKSGWMFKDLSKYKNESFYKEHATFQFSTLYEKEEYEIIAVILSKVYRKSDDVFKYYQIDKVRTPAEFDDYVQNIKKLALYDTGVTAQYGDKLIVLSTCEYSTDNGRLAVVARKRK</sequence>
<dbReference type="NCBIfam" id="TIGR03064">
    <property type="entry name" value="sortase_srtB"/>
    <property type="match status" value="1"/>
</dbReference>
<evidence type="ECO:0000313" key="3">
    <source>
        <dbReference type="EMBL" id="TYA12288.1"/>
    </source>
</evidence>
<dbReference type="CDD" id="cd05826">
    <property type="entry name" value="Sortase_B"/>
    <property type="match status" value="1"/>
</dbReference>
<keyword evidence="4" id="KW-1185">Reference proteome</keyword>
<comment type="caution">
    <text evidence="3">The sequence shown here is derived from an EMBL/GenBank/DDBJ whole genome shotgun (WGS) entry which is preliminary data.</text>
</comment>
<protein>
    <submittedName>
        <fullName evidence="3">Class B sortase</fullName>
        <ecNumber evidence="3">3.4.22.71</ecNumber>
    </submittedName>
</protein>
<dbReference type="EC" id="3.4.22.71" evidence="3"/>
<dbReference type="Proteomes" id="UP000325218">
    <property type="component" value="Unassembled WGS sequence"/>
</dbReference>
<evidence type="ECO:0000256" key="2">
    <source>
        <dbReference type="PIRSR" id="PIRSR605754-1"/>
    </source>
</evidence>
<organism evidence="3 4">
    <name type="scientific">Paenibacillus faecis</name>
    <dbReference type="NCBI Taxonomy" id="862114"/>
    <lineage>
        <taxon>Bacteria</taxon>
        <taxon>Bacillati</taxon>
        <taxon>Bacillota</taxon>
        <taxon>Bacilli</taxon>
        <taxon>Bacillales</taxon>
        <taxon>Paenibacillaceae</taxon>
        <taxon>Paenibacillus</taxon>
    </lineage>
</organism>
<evidence type="ECO:0000256" key="1">
    <source>
        <dbReference type="ARBA" id="ARBA00022801"/>
    </source>
</evidence>
<dbReference type="GO" id="GO:0016787">
    <property type="term" value="F:hydrolase activity"/>
    <property type="evidence" value="ECO:0007669"/>
    <property type="project" value="UniProtKB-KW"/>
</dbReference>
<dbReference type="InterPro" id="IPR005754">
    <property type="entry name" value="Sortase"/>
</dbReference>
<dbReference type="InterPro" id="IPR009835">
    <property type="entry name" value="SrtB"/>
</dbReference>